<reference evidence="3" key="1">
    <citation type="journal article" date="2019" name="Int. J. Syst. Evol. Microbiol.">
        <title>The Global Catalogue of Microorganisms (GCM) 10K type strain sequencing project: providing services to taxonomists for standard genome sequencing and annotation.</title>
        <authorList>
            <consortium name="The Broad Institute Genomics Platform"/>
            <consortium name="The Broad Institute Genome Sequencing Center for Infectious Disease"/>
            <person name="Wu L."/>
            <person name="Ma J."/>
        </authorList>
    </citation>
    <scope>NUCLEOTIDE SEQUENCE [LARGE SCALE GENOMIC DNA]</scope>
    <source>
        <strain evidence="3">JCM 16021</strain>
    </source>
</reference>
<sequence length="246" mass="25356">MDRRKILLAAAAIVAALGAVLVFLYVRGADLRAEAEFDNRDVLKVVTTIEQGETIEDAAAAGKIQLQAVPANQVLPDALASTSTLSGKVAVTTIYPGEQVISSKFGGASESVALPIAEGDIAISVSLSDTARVAGFVNPGSEVAIFLNGADAATGQGFTRLLLPRVTVIGVGSTTPITTTTTTEEGATQTENLPRTILTLTLPQGDAQRVMFAQTAGELSFALLNEDSEIGPNPGANAANLFNSEE</sequence>
<comment type="caution">
    <text evidence="2">The sequence shown here is derived from an EMBL/GenBank/DDBJ whole genome shotgun (WGS) entry which is preliminary data.</text>
</comment>
<proteinExistence type="predicted"/>
<organism evidence="2 3">
    <name type="scientific">Nocardioides bigeumensis</name>
    <dbReference type="NCBI Taxonomy" id="433657"/>
    <lineage>
        <taxon>Bacteria</taxon>
        <taxon>Bacillati</taxon>
        <taxon>Actinomycetota</taxon>
        <taxon>Actinomycetes</taxon>
        <taxon>Propionibacteriales</taxon>
        <taxon>Nocardioidaceae</taxon>
        <taxon>Nocardioides</taxon>
    </lineage>
</organism>
<name>A0ABP5JET5_9ACTN</name>
<dbReference type="EMBL" id="BAAAQQ010000002">
    <property type="protein sequence ID" value="GAA2116987.1"/>
    <property type="molecule type" value="Genomic_DNA"/>
</dbReference>
<dbReference type="InterPro" id="IPR031571">
    <property type="entry name" value="RcpC_dom"/>
</dbReference>
<dbReference type="Proteomes" id="UP001500575">
    <property type="component" value="Unassembled WGS sequence"/>
</dbReference>
<evidence type="ECO:0000313" key="2">
    <source>
        <dbReference type="EMBL" id="GAA2116987.1"/>
    </source>
</evidence>
<dbReference type="InterPro" id="IPR013974">
    <property type="entry name" value="SAF"/>
</dbReference>
<protein>
    <recommendedName>
        <fullName evidence="1">SAF domain-containing protein</fullName>
    </recommendedName>
</protein>
<keyword evidence="3" id="KW-1185">Reference proteome</keyword>
<feature type="domain" description="SAF" evidence="1">
    <location>
        <begin position="40"/>
        <end position="106"/>
    </location>
</feature>
<dbReference type="NCBIfam" id="TIGR03177">
    <property type="entry name" value="pilus_cpaB"/>
    <property type="match status" value="1"/>
</dbReference>
<dbReference type="RefSeq" id="WP_344302292.1">
    <property type="nucleotide sequence ID" value="NZ_BAAAQQ010000002.1"/>
</dbReference>
<gene>
    <name evidence="2" type="ORF">GCM10009843_07610</name>
</gene>
<dbReference type="CDD" id="cd11614">
    <property type="entry name" value="SAF_CpaB_FlgA_like"/>
    <property type="match status" value="1"/>
</dbReference>
<evidence type="ECO:0000313" key="3">
    <source>
        <dbReference type="Proteomes" id="UP001500575"/>
    </source>
</evidence>
<dbReference type="InterPro" id="IPR017592">
    <property type="entry name" value="Pilus_assmbl_Flp-typ_CpaB"/>
</dbReference>
<dbReference type="Pfam" id="PF16976">
    <property type="entry name" value="RcpC"/>
    <property type="match status" value="1"/>
</dbReference>
<evidence type="ECO:0000259" key="1">
    <source>
        <dbReference type="SMART" id="SM00858"/>
    </source>
</evidence>
<dbReference type="SMART" id="SM00858">
    <property type="entry name" value="SAF"/>
    <property type="match status" value="1"/>
</dbReference>
<accession>A0ABP5JET5</accession>